<evidence type="ECO:0000313" key="1">
    <source>
        <dbReference type="EMBL" id="SVB95343.1"/>
    </source>
</evidence>
<name>A0A382I8Y9_9ZZZZ</name>
<proteinExistence type="predicted"/>
<gene>
    <name evidence="1" type="ORF">METZ01_LOCUS248197</name>
</gene>
<dbReference type="EMBL" id="UINC01065553">
    <property type="protein sequence ID" value="SVB95343.1"/>
    <property type="molecule type" value="Genomic_DNA"/>
</dbReference>
<protein>
    <submittedName>
        <fullName evidence="1">Uncharacterized protein</fullName>
    </submittedName>
</protein>
<dbReference type="AlphaFoldDB" id="A0A382I8Y9"/>
<sequence length="46" mass="5432">YQDFLWTLCGQKNSIQDGYMLTGDFAKYLCFGKLMEDLELNKRYNG</sequence>
<accession>A0A382I8Y9</accession>
<reference evidence="1" key="1">
    <citation type="submission" date="2018-05" db="EMBL/GenBank/DDBJ databases">
        <authorList>
            <person name="Lanie J.A."/>
            <person name="Ng W.-L."/>
            <person name="Kazmierczak K.M."/>
            <person name="Andrzejewski T.M."/>
            <person name="Davidsen T.M."/>
            <person name="Wayne K.J."/>
            <person name="Tettelin H."/>
            <person name="Glass J.I."/>
            <person name="Rusch D."/>
            <person name="Podicherti R."/>
            <person name="Tsui H.-C.T."/>
            <person name="Winkler M.E."/>
        </authorList>
    </citation>
    <scope>NUCLEOTIDE SEQUENCE</scope>
</reference>
<organism evidence="1">
    <name type="scientific">marine metagenome</name>
    <dbReference type="NCBI Taxonomy" id="408172"/>
    <lineage>
        <taxon>unclassified sequences</taxon>
        <taxon>metagenomes</taxon>
        <taxon>ecological metagenomes</taxon>
    </lineage>
</organism>
<feature type="non-terminal residue" evidence="1">
    <location>
        <position position="1"/>
    </location>
</feature>